<evidence type="ECO:0000313" key="2">
    <source>
        <dbReference type="EMBL" id="GED21295.1"/>
    </source>
</evidence>
<feature type="chain" id="PRO_5021481295" description="ABC transporter substrate-binding protein" evidence="1">
    <location>
        <begin position="25"/>
        <end position="341"/>
    </location>
</feature>
<keyword evidence="1" id="KW-0732">Signal</keyword>
<gene>
    <name evidence="2" type="ORF">HHA01_02720</name>
</gene>
<feature type="signal peptide" evidence="1">
    <location>
        <begin position="1"/>
        <end position="24"/>
    </location>
</feature>
<evidence type="ECO:0008006" key="4">
    <source>
        <dbReference type="Google" id="ProtNLM"/>
    </source>
</evidence>
<dbReference type="Gene3D" id="2.60.120.380">
    <property type="match status" value="1"/>
</dbReference>
<dbReference type="EMBL" id="BJOC01000006">
    <property type="protein sequence ID" value="GED21295.1"/>
    <property type="molecule type" value="Genomic_DNA"/>
</dbReference>
<accession>A0A4Y4EYB0</accession>
<reference evidence="2 3" key="1">
    <citation type="submission" date="2019-06" db="EMBL/GenBank/DDBJ databases">
        <title>Whole genome shotgun sequence of Halomonas halmophila NBRC 15537.</title>
        <authorList>
            <person name="Hosoyama A."/>
            <person name="Uohara A."/>
            <person name="Ohji S."/>
            <person name="Ichikawa N."/>
        </authorList>
    </citation>
    <scope>NUCLEOTIDE SEQUENCE [LARGE SCALE GENOMIC DNA]</scope>
    <source>
        <strain evidence="2 3">NBRC 15537</strain>
    </source>
</reference>
<dbReference type="AlphaFoldDB" id="A0A4Y4EYB0"/>
<evidence type="ECO:0000256" key="1">
    <source>
        <dbReference type="SAM" id="SignalP"/>
    </source>
</evidence>
<proteinExistence type="predicted"/>
<evidence type="ECO:0000313" key="3">
    <source>
        <dbReference type="Proteomes" id="UP000319812"/>
    </source>
</evidence>
<dbReference type="Proteomes" id="UP000319812">
    <property type="component" value="Unassembled WGS sequence"/>
</dbReference>
<keyword evidence="3" id="KW-1185">Reference proteome</keyword>
<protein>
    <recommendedName>
        <fullName evidence="4">ABC transporter substrate-binding protein</fullName>
    </recommendedName>
</protein>
<comment type="caution">
    <text evidence="2">The sequence shown here is derived from an EMBL/GenBank/DDBJ whole genome shotgun (WGS) entry which is preliminary data.</text>
</comment>
<name>A0A4Y4EYB0_9GAMM</name>
<sequence>MKQPILTAGLLTLGLSLVAAPTWASEMQDRFREEGKQMDLTGYLQPETDAYSRSFLFGGVNEHDFTVEQAGTYAFTSDVTAGYADDYRIAAVLLNDQGQEITRSQALGQNGGLEMQAELEPGDYTLRVEAHRFGTRGKAGDAYSIDVAGLNEQGQRIDEAVDDGGNIQFVGENRSGGKSVFVRGDDAVATLRSGDSATAGEASTAGAQANGSAAATASAGDQSASAAETEEEGFETIVTDVKIRASGKTLTFDVAEAGTISIETSTYPPGAEDTYRIELEVLDESGNVVAEGAGEGFDGDVDMETVLQPGRYTINVHGQKFGSAHTGPNNYELKVEQLNRR</sequence>
<organism evidence="2 3">
    <name type="scientific">Halomonas halmophila</name>
    <dbReference type="NCBI Taxonomy" id="252"/>
    <lineage>
        <taxon>Bacteria</taxon>
        <taxon>Pseudomonadati</taxon>
        <taxon>Pseudomonadota</taxon>
        <taxon>Gammaproteobacteria</taxon>
        <taxon>Oceanospirillales</taxon>
        <taxon>Halomonadaceae</taxon>
        <taxon>Halomonas</taxon>
    </lineage>
</organism>
<dbReference type="RefSeq" id="WP_246053772.1">
    <property type="nucleotide sequence ID" value="NZ_BJOC01000006.1"/>
</dbReference>